<feature type="compositionally biased region" description="Basic and acidic residues" evidence="11">
    <location>
        <begin position="91"/>
        <end position="109"/>
    </location>
</feature>
<sequence>MTLFKRNLILIVIAAVIIIIPLILYSGGGAEFAGADGQAEEAIGEIDPNYEPWFSGIELPSGEVESFLFCVQAAAGSGIICFILGRMTAKPKADEADQKKDKKPKESKR</sequence>
<evidence type="ECO:0000256" key="5">
    <source>
        <dbReference type="ARBA" id="ARBA00022692"/>
    </source>
</evidence>
<gene>
    <name evidence="10" type="primary">cbiN</name>
    <name evidence="12" type="ORF">H8S18_12660</name>
</gene>
<keyword evidence="6 10" id="KW-1133">Transmembrane helix</keyword>
<keyword evidence="5 10" id="KW-0812">Transmembrane</keyword>
<dbReference type="NCBIfam" id="NF002780">
    <property type="entry name" value="PRK02898.1"/>
    <property type="match status" value="1"/>
</dbReference>
<evidence type="ECO:0000256" key="4">
    <source>
        <dbReference type="ARBA" id="ARBA00022573"/>
    </source>
</evidence>
<keyword evidence="2 10" id="KW-0813">Transport</keyword>
<keyword evidence="3 10" id="KW-1003">Cell membrane</keyword>
<keyword evidence="9 10" id="KW-0170">Cobalt</keyword>
<dbReference type="Pfam" id="PF02553">
    <property type="entry name" value="CbiN"/>
    <property type="match status" value="1"/>
</dbReference>
<keyword evidence="4 10" id="KW-0169">Cobalamin biosynthesis</keyword>
<evidence type="ECO:0000256" key="10">
    <source>
        <dbReference type="HAMAP-Rule" id="MF_00330"/>
    </source>
</evidence>
<accession>A0ABR7EHF1</accession>
<dbReference type="Proteomes" id="UP000606889">
    <property type="component" value="Unassembled WGS sequence"/>
</dbReference>
<comment type="pathway">
    <text evidence="10">Cofactor biosynthesis; adenosylcobalamin biosynthesis.</text>
</comment>
<comment type="subcellular location">
    <subcellularLocation>
        <location evidence="10">Cell membrane</location>
        <topology evidence="10">Multi-pass membrane protein</topology>
    </subcellularLocation>
</comment>
<evidence type="ECO:0000256" key="9">
    <source>
        <dbReference type="ARBA" id="ARBA00023285"/>
    </source>
</evidence>
<keyword evidence="13" id="KW-1185">Reference proteome</keyword>
<keyword evidence="7 10" id="KW-0406">Ion transport</keyword>
<comment type="subunit">
    <text evidence="10">Forms an energy-coupling factor (ECF) transporter complex composed of an ATP-binding protein (A component, CbiO), a transmembrane protein (T component, CbiQ) and 2 possible substrate-capture proteins (S components, CbiM and CbiN) of unknown stoichimetry.</text>
</comment>
<evidence type="ECO:0000256" key="11">
    <source>
        <dbReference type="SAM" id="MobiDB-lite"/>
    </source>
</evidence>
<evidence type="ECO:0000256" key="1">
    <source>
        <dbReference type="ARBA" id="ARBA00022426"/>
    </source>
</evidence>
<evidence type="ECO:0000256" key="3">
    <source>
        <dbReference type="ARBA" id="ARBA00022475"/>
    </source>
</evidence>
<evidence type="ECO:0000256" key="2">
    <source>
        <dbReference type="ARBA" id="ARBA00022448"/>
    </source>
</evidence>
<dbReference type="RefSeq" id="WP_186858641.1">
    <property type="nucleotide sequence ID" value="NZ_JACOON010000007.1"/>
</dbReference>
<feature type="region of interest" description="Disordered" evidence="11">
    <location>
        <begin position="90"/>
        <end position="109"/>
    </location>
</feature>
<protein>
    <recommendedName>
        <fullName evidence="10">Cobalt transport protein CbiN</fullName>
    </recommendedName>
    <alternativeName>
        <fullName evidence="10">Energy-coupling factor transporter probable substrate-capture protein CbiN</fullName>
        <shortName evidence="10">ECF transporter S component CbiN</shortName>
    </alternativeName>
</protein>
<organism evidence="12 13">
    <name type="scientific">Christensenella tenuis</name>
    <dbReference type="NCBI Taxonomy" id="2763033"/>
    <lineage>
        <taxon>Bacteria</taxon>
        <taxon>Bacillati</taxon>
        <taxon>Bacillota</taxon>
        <taxon>Clostridia</taxon>
        <taxon>Christensenellales</taxon>
        <taxon>Christensenellaceae</taxon>
        <taxon>Christensenella</taxon>
    </lineage>
</organism>
<name>A0ABR7EHF1_9FIRM</name>
<evidence type="ECO:0000256" key="6">
    <source>
        <dbReference type="ARBA" id="ARBA00022989"/>
    </source>
</evidence>
<proteinExistence type="inferred from homology"/>
<feature type="transmembrane region" description="Helical" evidence="10">
    <location>
        <begin position="7"/>
        <end position="25"/>
    </location>
</feature>
<dbReference type="PANTHER" id="PTHR38662:SF1">
    <property type="entry name" value="COBALT TRANSPORT PROTEIN CBIN"/>
    <property type="match status" value="1"/>
</dbReference>
<comment type="caution">
    <text evidence="12">The sequence shown here is derived from an EMBL/GenBank/DDBJ whole genome shotgun (WGS) entry which is preliminary data.</text>
</comment>
<dbReference type="HAMAP" id="MF_00330">
    <property type="entry name" value="CbiN"/>
    <property type="match status" value="1"/>
</dbReference>
<evidence type="ECO:0000313" key="13">
    <source>
        <dbReference type="Proteomes" id="UP000606889"/>
    </source>
</evidence>
<dbReference type="EMBL" id="JACOON010000007">
    <property type="protein sequence ID" value="MBC5649192.1"/>
    <property type="molecule type" value="Genomic_DNA"/>
</dbReference>
<comment type="similarity">
    <text evidence="10">Belongs to the CbiN family.</text>
</comment>
<evidence type="ECO:0000256" key="7">
    <source>
        <dbReference type="ARBA" id="ARBA00023065"/>
    </source>
</evidence>
<keyword evidence="1 10" id="KW-0171">Cobalt transport</keyword>
<reference evidence="12 13" key="1">
    <citation type="submission" date="2020-08" db="EMBL/GenBank/DDBJ databases">
        <title>Genome public.</title>
        <authorList>
            <person name="Liu C."/>
            <person name="Sun Q."/>
        </authorList>
    </citation>
    <scope>NUCLEOTIDE SEQUENCE [LARGE SCALE GENOMIC DNA]</scope>
    <source>
        <strain evidence="12 13">NSJ-35</strain>
    </source>
</reference>
<feature type="transmembrane region" description="Helical" evidence="10">
    <location>
        <begin position="66"/>
        <end position="85"/>
    </location>
</feature>
<comment type="function">
    <text evidence="10">Part of the energy-coupling factor (ECF) transporter complex CbiMNOQ involved in cobalt import.</text>
</comment>
<keyword evidence="8 10" id="KW-0472">Membrane</keyword>
<dbReference type="InterPro" id="IPR003705">
    <property type="entry name" value="CbiN"/>
</dbReference>
<evidence type="ECO:0000256" key="8">
    <source>
        <dbReference type="ARBA" id="ARBA00023136"/>
    </source>
</evidence>
<dbReference type="PANTHER" id="PTHR38662">
    <property type="entry name" value="COBALT TRANSPORT PROTEIN CBIN"/>
    <property type="match status" value="1"/>
</dbReference>
<evidence type="ECO:0000313" key="12">
    <source>
        <dbReference type="EMBL" id="MBC5649192.1"/>
    </source>
</evidence>